<evidence type="ECO:0000256" key="1">
    <source>
        <dbReference type="SAM" id="MobiDB-lite"/>
    </source>
</evidence>
<evidence type="ECO:0000313" key="2">
    <source>
        <dbReference type="EMBL" id="KAK0510865.1"/>
    </source>
</evidence>
<accession>A0AA39QX76</accession>
<dbReference type="EMBL" id="JAFEKC020000014">
    <property type="protein sequence ID" value="KAK0510865.1"/>
    <property type="molecule type" value="Genomic_DNA"/>
</dbReference>
<gene>
    <name evidence="2" type="ORF">JMJ35_006417</name>
</gene>
<protein>
    <submittedName>
        <fullName evidence="2">Uncharacterized protein</fullName>
    </submittedName>
</protein>
<feature type="region of interest" description="Disordered" evidence="1">
    <location>
        <begin position="1"/>
        <end position="52"/>
    </location>
</feature>
<feature type="compositionally biased region" description="Polar residues" evidence="1">
    <location>
        <begin position="8"/>
        <end position="36"/>
    </location>
</feature>
<feature type="region of interest" description="Disordered" evidence="1">
    <location>
        <begin position="107"/>
        <end position="130"/>
    </location>
</feature>
<reference evidence="2" key="1">
    <citation type="submission" date="2023-03" db="EMBL/GenBank/DDBJ databases">
        <title>Complete genome of Cladonia borealis.</title>
        <authorList>
            <person name="Park H."/>
        </authorList>
    </citation>
    <scope>NUCLEOTIDE SEQUENCE</scope>
    <source>
        <strain evidence="2">ANT050790</strain>
    </source>
</reference>
<dbReference type="AlphaFoldDB" id="A0AA39QX76"/>
<comment type="caution">
    <text evidence="2">The sequence shown here is derived from an EMBL/GenBank/DDBJ whole genome shotgun (WGS) entry which is preliminary data.</text>
</comment>
<proteinExistence type="predicted"/>
<keyword evidence="3" id="KW-1185">Reference proteome</keyword>
<sequence>MDDKCPRTISSQPSSSHPKTQSKASQRQMTSKTPPSERTGAAIMNSDDPSSADLRAWAEDKQKHYPGEDGSIAVNNATMSSMAWGGPWILPHKRGILRPPDERVSYGEARYMGPAGGEGEGSKEAESPKKKKKLYMLSGLFRAKGKSVEAGNGDDNIIR</sequence>
<dbReference type="Proteomes" id="UP001166286">
    <property type="component" value="Unassembled WGS sequence"/>
</dbReference>
<evidence type="ECO:0000313" key="3">
    <source>
        <dbReference type="Proteomes" id="UP001166286"/>
    </source>
</evidence>
<name>A0AA39QX76_9LECA</name>
<organism evidence="2 3">
    <name type="scientific">Cladonia borealis</name>
    <dbReference type="NCBI Taxonomy" id="184061"/>
    <lineage>
        <taxon>Eukaryota</taxon>
        <taxon>Fungi</taxon>
        <taxon>Dikarya</taxon>
        <taxon>Ascomycota</taxon>
        <taxon>Pezizomycotina</taxon>
        <taxon>Lecanoromycetes</taxon>
        <taxon>OSLEUM clade</taxon>
        <taxon>Lecanoromycetidae</taxon>
        <taxon>Lecanorales</taxon>
        <taxon>Lecanorineae</taxon>
        <taxon>Cladoniaceae</taxon>
        <taxon>Cladonia</taxon>
    </lineage>
</organism>